<comment type="caution">
    <text evidence="1">The sequence shown here is derived from an EMBL/GenBank/DDBJ whole genome shotgun (WGS) entry which is preliminary data.</text>
</comment>
<dbReference type="RefSeq" id="WP_231440411.1">
    <property type="nucleotide sequence ID" value="NZ_JAJOMB010000004.1"/>
</dbReference>
<accession>A0A9X1SYR2</accession>
<dbReference type="InterPro" id="IPR043132">
    <property type="entry name" value="BCAT-like_C"/>
</dbReference>
<sequence>MPDVKERWTGPGRFAPAPNLISPVEVADSWLVDDGRCRGLDLHRARFTRSCGGGERFFDDVVARLPRSGRWFPRVELAQGEFTVQVRPAPPIATEVALRLPGVPDPRRRPSVKGPDLETLVQLRAQTGDGREPVLLSPEGWVREGALSSLMWWRGEVLCAPPEGPGLLPSVTRALVLQIAAGRAQEVRFEQVQAEELAGLECWSMSALHGIRSTGNQVRREAWQAELLGLAAEM</sequence>
<dbReference type="SUPFAM" id="SSF56752">
    <property type="entry name" value="D-aminoacid aminotransferase-like PLP-dependent enzymes"/>
    <property type="match status" value="1"/>
</dbReference>
<dbReference type="InterPro" id="IPR036038">
    <property type="entry name" value="Aminotransferase-like"/>
</dbReference>
<dbReference type="Pfam" id="PF01063">
    <property type="entry name" value="Aminotran_4"/>
    <property type="match status" value="1"/>
</dbReference>
<gene>
    <name evidence="1" type="ORF">LR394_10010</name>
</gene>
<keyword evidence="1" id="KW-0032">Aminotransferase</keyword>
<dbReference type="GO" id="GO:0008483">
    <property type="term" value="F:transaminase activity"/>
    <property type="evidence" value="ECO:0007669"/>
    <property type="project" value="UniProtKB-KW"/>
</dbReference>
<dbReference type="Proteomes" id="UP001138997">
    <property type="component" value="Unassembled WGS sequence"/>
</dbReference>
<proteinExistence type="predicted"/>
<organism evidence="1 2">
    <name type="scientific">Kineosporia babensis</name>
    <dbReference type="NCBI Taxonomy" id="499548"/>
    <lineage>
        <taxon>Bacteria</taxon>
        <taxon>Bacillati</taxon>
        <taxon>Actinomycetota</taxon>
        <taxon>Actinomycetes</taxon>
        <taxon>Kineosporiales</taxon>
        <taxon>Kineosporiaceae</taxon>
        <taxon>Kineosporia</taxon>
    </lineage>
</organism>
<dbReference type="Gene3D" id="3.20.10.10">
    <property type="entry name" value="D-amino Acid Aminotransferase, subunit A, domain 2"/>
    <property type="match status" value="1"/>
</dbReference>
<keyword evidence="1" id="KW-0808">Transferase</keyword>
<keyword evidence="2" id="KW-1185">Reference proteome</keyword>
<dbReference type="AlphaFoldDB" id="A0A9X1SYR2"/>
<evidence type="ECO:0000313" key="1">
    <source>
        <dbReference type="EMBL" id="MCD5311233.1"/>
    </source>
</evidence>
<dbReference type="EMBL" id="JAJOMB010000004">
    <property type="protein sequence ID" value="MCD5311233.1"/>
    <property type="molecule type" value="Genomic_DNA"/>
</dbReference>
<evidence type="ECO:0000313" key="2">
    <source>
        <dbReference type="Proteomes" id="UP001138997"/>
    </source>
</evidence>
<reference evidence="1" key="1">
    <citation type="submission" date="2021-11" db="EMBL/GenBank/DDBJ databases">
        <title>Streptomyces corallinus and Kineosporia corallina sp. nov., two new coral-derived marine actinobacteria.</title>
        <authorList>
            <person name="Buangrab K."/>
            <person name="Sutthacheep M."/>
            <person name="Yeemin T."/>
            <person name="Harunari E."/>
            <person name="Igarashi Y."/>
            <person name="Sripreechasak P."/>
            <person name="Kanchanasin P."/>
            <person name="Tanasupawat S."/>
            <person name="Phongsopitanun W."/>
        </authorList>
    </citation>
    <scope>NUCLEOTIDE SEQUENCE</scope>
    <source>
        <strain evidence="1">JCM 31032</strain>
    </source>
</reference>
<name>A0A9X1SYR2_9ACTN</name>
<protein>
    <submittedName>
        <fullName evidence="1">Aminotransferase class IV</fullName>
    </submittedName>
</protein>
<dbReference type="InterPro" id="IPR001544">
    <property type="entry name" value="Aminotrans_IV"/>
</dbReference>